<organism evidence="1">
    <name type="scientific">marine sediment metagenome</name>
    <dbReference type="NCBI Taxonomy" id="412755"/>
    <lineage>
        <taxon>unclassified sequences</taxon>
        <taxon>metagenomes</taxon>
        <taxon>ecological metagenomes</taxon>
    </lineage>
</organism>
<dbReference type="EMBL" id="BART01032205">
    <property type="protein sequence ID" value="GAH08448.1"/>
    <property type="molecule type" value="Genomic_DNA"/>
</dbReference>
<gene>
    <name evidence="1" type="ORF">S01H4_55729</name>
</gene>
<comment type="caution">
    <text evidence="1">The sequence shown here is derived from an EMBL/GenBank/DDBJ whole genome shotgun (WGS) entry which is preliminary data.</text>
</comment>
<sequence length="32" mass="3928">KTFKIVDKVEYNSDLYISVDPWKCKWSRFIFA</sequence>
<name>X1EII4_9ZZZZ</name>
<dbReference type="AlphaFoldDB" id="X1EII4"/>
<protein>
    <submittedName>
        <fullName evidence="1">Uncharacterized protein</fullName>
    </submittedName>
</protein>
<feature type="non-terminal residue" evidence="1">
    <location>
        <position position="1"/>
    </location>
</feature>
<reference evidence="1" key="1">
    <citation type="journal article" date="2014" name="Front. Microbiol.">
        <title>High frequency of phylogenetically diverse reductive dehalogenase-homologous genes in deep subseafloor sedimentary metagenomes.</title>
        <authorList>
            <person name="Kawai M."/>
            <person name="Futagami T."/>
            <person name="Toyoda A."/>
            <person name="Takaki Y."/>
            <person name="Nishi S."/>
            <person name="Hori S."/>
            <person name="Arai W."/>
            <person name="Tsubouchi T."/>
            <person name="Morono Y."/>
            <person name="Uchiyama I."/>
            <person name="Ito T."/>
            <person name="Fujiyama A."/>
            <person name="Inagaki F."/>
            <person name="Takami H."/>
        </authorList>
    </citation>
    <scope>NUCLEOTIDE SEQUENCE</scope>
    <source>
        <strain evidence="1">Expedition CK06-06</strain>
    </source>
</reference>
<evidence type="ECO:0000313" key="1">
    <source>
        <dbReference type="EMBL" id="GAH08448.1"/>
    </source>
</evidence>
<proteinExistence type="predicted"/>
<accession>X1EII4</accession>